<dbReference type="PANTHER" id="PTHR12289:SF41">
    <property type="entry name" value="FAILED AXON CONNECTIONS-RELATED"/>
    <property type="match status" value="1"/>
</dbReference>
<comment type="similarity">
    <text evidence="1">Belongs to the FAX family.</text>
</comment>
<sequence>MSRQRSSVPEASKAPKPFLTVYSLDRDHSQHSLSIYVTKLQLRLRHGGIRYENGLGTRGDAPKKKFPYVRFEESGELMGDSALITERLVREGRLEDLNGRLTAEEKARDYCLRVMIEDRLYYLVNYERWFMNYPLMRDTGPFGHLPWGLRHVAGFVGLQYVRMMLFFQGTGRHTPDEVRHFTDEAVDAIAGFAEAARDKAGGAGNKEAPFWILGGEKPTEADFTLFGALSGYLVNPIQPATTARVKESPALIDYVQRIHRAYFPDYRGFP</sequence>
<gene>
    <name evidence="4" type="ORF">QBC47DRAFT_388894</name>
</gene>
<dbReference type="SFLD" id="SFLDG01200">
    <property type="entry name" value="SUF1.1"/>
    <property type="match status" value="1"/>
</dbReference>
<dbReference type="AlphaFoldDB" id="A0AAJ0F3S0"/>
<dbReference type="InterPro" id="IPR012336">
    <property type="entry name" value="Thioredoxin-like_fold"/>
</dbReference>
<evidence type="ECO:0000313" key="4">
    <source>
        <dbReference type="EMBL" id="KAK1752577.1"/>
    </source>
</evidence>
<dbReference type="GO" id="GO:0005737">
    <property type="term" value="C:cytoplasm"/>
    <property type="evidence" value="ECO:0007669"/>
    <property type="project" value="TreeGrafter"/>
</dbReference>
<evidence type="ECO:0000313" key="5">
    <source>
        <dbReference type="Proteomes" id="UP001239445"/>
    </source>
</evidence>
<evidence type="ECO:0000259" key="3">
    <source>
        <dbReference type="Pfam" id="PF17172"/>
    </source>
</evidence>
<name>A0AAJ0F3S0_9PEZI</name>
<evidence type="ECO:0000256" key="2">
    <source>
        <dbReference type="ARBA" id="ARBA00007409"/>
    </source>
</evidence>
<keyword evidence="5" id="KW-1185">Reference proteome</keyword>
<dbReference type="Proteomes" id="UP001239445">
    <property type="component" value="Unassembled WGS sequence"/>
</dbReference>
<reference evidence="4" key="1">
    <citation type="submission" date="2023-06" db="EMBL/GenBank/DDBJ databases">
        <title>Genome-scale phylogeny and comparative genomics of the fungal order Sordariales.</title>
        <authorList>
            <consortium name="Lawrence Berkeley National Laboratory"/>
            <person name="Hensen N."/>
            <person name="Bonometti L."/>
            <person name="Westerberg I."/>
            <person name="Brannstrom I.O."/>
            <person name="Guillou S."/>
            <person name="Cros-Aarteil S."/>
            <person name="Calhoun S."/>
            <person name="Haridas S."/>
            <person name="Kuo A."/>
            <person name="Mondo S."/>
            <person name="Pangilinan J."/>
            <person name="Riley R."/>
            <person name="Labutti K."/>
            <person name="Andreopoulos B."/>
            <person name="Lipzen A."/>
            <person name="Chen C."/>
            <person name="Yanf M."/>
            <person name="Daum C."/>
            <person name="Ng V."/>
            <person name="Clum A."/>
            <person name="Steindorff A."/>
            <person name="Ohm R."/>
            <person name="Martin F."/>
            <person name="Silar P."/>
            <person name="Natvig D."/>
            <person name="Lalanne C."/>
            <person name="Gautier V."/>
            <person name="Ament-Velasquez S.L."/>
            <person name="Kruys A."/>
            <person name="Hutchinson M.I."/>
            <person name="Powell A.J."/>
            <person name="Barry K."/>
            <person name="Miller A.N."/>
            <person name="Grigoriev I.V."/>
            <person name="Debuchy R."/>
            <person name="Gladieux P."/>
            <person name="Thoren M.H."/>
            <person name="Johannesson H."/>
        </authorList>
    </citation>
    <scope>NUCLEOTIDE SEQUENCE</scope>
    <source>
        <strain evidence="4">PSN4</strain>
    </source>
</reference>
<evidence type="ECO:0000256" key="1">
    <source>
        <dbReference type="ARBA" id="ARBA00006475"/>
    </source>
</evidence>
<dbReference type="InterPro" id="IPR040079">
    <property type="entry name" value="Glutathione_S-Trfase"/>
</dbReference>
<comment type="similarity">
    <text evidence="2">Belongs to the GST superfamily.</text>
</comment>
<dbReference type="EMBL" id="MU839839">
    <property type="protein sequence ID" value="KAK1752577.1"/>
    <property type="molecule type" value="Genomic_DNA"/>
</dbReference>
<feature type="domain" description="Thioredoxin-like fold" evidence="3">
    <location>
        <begin position="36"/>
        <end position="132"/>
    </location>
</feature>
<dbReference type="SFLD" id="SFLDG01180">
    <property type="entry name" value="SUF1"/>
    <property type="match status" value="1"/>
</dbReference>
<dbReference type="InterPro" id="IPR050931">
    <property type="entry name" value="Mito_Protein_Transport_Metaxin"/>
</dbReference>
<protein>
    <submittedName>
        <fullName evidence="4">Failed axon connections-like protein</fullName>
    </submittedName>
</protein>
<comment type="caution">
    <text evidence="4">The sequence shown here is derived from an EMBL/GenBank/DDBJ whole genome shotgun (WGS) entry which is preliminary data.</text>
</comment>
<dbReference type="PANTHER" id="PTHR12289">
    <property type="entry name" value="METAXIN RELATED"/>
    <property type="match status" value="1"/>
</dbReference>
<dbReference type="InterPro" id="IPR026928">
    <property type="entry name" value="FAX/IsoI-like"/>
</dbReference>
<dbReference type="SFLD" id="SFLDS00019">
    <property type="entry name" value="Glutathione_Transferase_(cytos"/>
    <property type="match status" value="1"/>
</dbReference>
<proteinExistence type="inferred from homology"/>
<organism evidence="4 5">
    <name type="scientific">Echria macrotheca</name>
    <dbReference type="NCBI Taxonomy" id="438768"/>
    <lineage>
        <taxon>Eukaryota</taxon>
        <taxon>Fungi</taxon>
        <taxon>Dikarya</taxon>
        <taxon>Ascomycota</taxon>
        <taxon>Pezizomycotina</taxon>
        <taxon>Sordariomycetes</taxon>
        <taxon>Sordariomycetidae</taxon>
        <taxon>Sordariales</taxon>
        <taxon>Schizotheciaceae</taxon>
        <taxon>Echria</taxon>
    </lineage>
</organism>
<dbReference type="Pfam" id="PF17172">
    <property type="entry name" value="GST_N_4"/>
    <property type="match status" value="1"/>
</dbReference>
<accession>A0AAJ0F3S0</accession>